<proteinExistence type="predicted"/>
<evidence type="ECO:0000313" key="5">
    <source>
        <dbReference type="Proteomes" id="UP001334804"/>
    </source>
</evidence>
<reference evidence="3 5" key="2">
    <citation type="submission" date="2022-10" db="EMBL/GenBank/DDBJ databases">
        <title>The complete genomes of actinobacterial strains from the NBC collection.</title>
        <authorList>
            <person name="Joergensen T.S."/>
            <person name="Alvarez Arevalo M."/>
            <person name="Sterndorff E.B."/>
            <person name="Faurdal D."/>
            <person name="Vuksanovic O."/>
            <person name="Mourched A.-S."/>
            <person name="Charusanti P."/>
            <person name="Shaw S."/>
            <person name="Blin K."/>
            <person name="Weber T."/>
        </authorList>
    </citation>
    <scope>NUCLEOTIDE SEQUENCE [LARGE SCALE GENOMIC DNA]</scope>
    <source>
        <strain evidence="3 5">NBC 01809</strain>
    </source>
</reference>
<keyword evidence="1" id="KW-0812">Transmembrane</keyword>
<evidence type="ECO:0000313" key="4">
    <source>
        <dbReference type="Proteomes" id="UP000199343"/>
    </source>
</evidence>
<dbReference type="EMBL" id="CP109071">
    <property type="protein sequence ID" value="WSA30280.1"/>
    <property type="molecule type" value="Genomic_DNA"/>
</dbReference>
<gene>
    <name evidence="2" type="ORF">GA0070608_3113</name>
    <name evidence="3" type="ORF">OIE14_18945</name>
</gene>
<protein>
    <submittedName>
        <fullName evidence="2">Uncharacterized protein</fullName>
    </submittedName>
</protein>
<sequence>MTDLDQRIVRTLRERAEGTVDTDRLTARAVAGGRARRRRRRVGGGVALGLVAALGFTVVTGTGLPERVRPPDAAAPAVATAAPPRLASVPGAAAAPDLVGTDPQALHFGFDPARARYLGWQVGAGVESARIDVGGGRAVTVELARSVAALRQGGLEGLPQGVADMTVEAAFDGTDRPHRAGVPTPTWVRLWQPAPGLYARGAVTAVTAEEIEVAVGALRLGEARRCVAPVRLTALPGGARLKRCTVDAGAFPAALNMSLMVAGAGEALIHVAFDYARSIATDRTSGNLTIDGRPAYRYPQGGQLELLGIPKAHLIANFGWPYEGFTEADAAVLLGGAKVASDAADPQTWD</sequence>
<accession>A0A1C6VGH0</accession>
<feature type="transmembrane region" description="Helical" evidence="1">
    <location>
        <begin position="42"/>
        <end position="64"/>
    </location>
</feature>
<evidence type="ECO:0000313" key="2">
    <source>
        <dbReference type="EMBL" id="SCL65423.1"/>
    </source>
</evidence>
<dbReference type="Proteomes" id="UP001334804">
    <property type="component" value="Chromosome"/>
</dbReference>
<dbReference type="Proteomes" id="UP000199343">
    <property type="component" value="Unassembled WGS sequence"/>
</dbReference>
<reference evidence="2 4" key="1">
    <citation type="submission" date="2016-06" db="EMBL/GenBank/DDBJ databases">
        <authorList>
            <person name="Kjaerup R.B."/>
            <person name="Dalgaard T.S."/>
            <person name="Juul-Madsen H.R."/>
        </authorList>
    </citation>
    <scope>NUCLEOTIDE SEQUENCE [LARGE SCALE GENOMIC DNA]</scope>
    <source>
        <strain evidence="2 4">DSM 43363</strain>
    </source>
</reference>
<dbReference type="STRING" id="47871.GA0070608_3113"/>
<keyword evidence="1" id="KW-0472">Membrane</keyword>
<dbReference type="EMBL" id="FMIC01000002">
    <property type="protein sequence ID" value="SCL65423.1"/>
    <property type="molecule type" value="Genomic_DNA"/>
</dbReference>
<organism evidence="2 4">
    <name type="scientific">Micromonospora peucetia</name>
    <dbReference type="NCBI Taxonomy" id="47871"/>
    <lineage>
        <taxon>Bacteria</taxon>
        <taxon>Bacillati</taxon>
        <taxon>Actinomycetota</taxon>
        <taxon>Actinomycetes</taxon>
        <taxon>Micromonosporales</taxon>
        <taxon>Micromonosporaceae</taxon>
        <taxon>Micromonospora</taxon>
    </lineage>
</organism>
<evidence type="ECO:0000313" key="3">
    <source>
        <dbReference type="EMBL" id="WSA30280.1"/>
    </source>
</evidence>
<dbReference type="OrthoDB" id="3367156at2"/>
<dbReference type="AlphaFoldDB" id="A0A1C6VGH0"/>
<keyword evidence="5" id="KW-1185">Reference proteome</keyword>
<dbReference type="RefSeq" id="WP_091628533.1">
    <property type="nucleotide sequence ID" value="NZ_CP109071.1"/>
</dbReference>
<evidence type="ECO:0000256" key="1">
    <source>
        <dbReference type="SAM" id="Phobius"/>
    </source>
</evidence>
<keyword evidence="1" id="KW-1133">Transmembrane helix</keyword>
<name>A0A1C6VGH0_9ACTN</name>